<sequence>MSEWWEDGRLQAASLEERMEAFVQMQAKMFKAVRHHERQVDILGSKVDDVWGQVPKVVALLEPLQAQALQDQPAAGAEDARSQIQTLRSALAKVLQNTLEDLRADLDQSVAALRLELGGALGAKAGAKDLAALSSRLDAWAQQISAGTREASPDPPEPIAGRRKPRGVMTASPDVSGERFHRHDACMVPTCPRSVATSKSTGRLPELKSPAGARRAP</sequence>
<comment type="caution">
    <text evidence="3">The sequence shown here is derived from an EMBL/GenBank/DDBJ whole genome shotgun (WGS) entry which is preliminary data.</text>
</comment>
<evidence type="ECO:0000313" key="4">
    <source>
        <dbReference type="Proteomes" id="UP001189429"/>
    </source>
</evidence>
<feature type="region of interest" description="Disordered" evidence="2">
    <location>
        <begin position="146"/>
        <end position="217"/>
    </location>
</feature>
<name>A0ABN9TV47_9DINO</name>
<proteinExistence type="predicted"/>
<protein>
    <submittedName>
        <fullName evidence="3">Uncharacterized protein</fullName>
    </submittedName>
</protein>
<dbReference type="Proteomes" id="UP001189429">
    <property type="component" value="Unassembled WGS sequence"/>
</dbReference>
<feature type="coiled-coil region" evidence="1">
    <location>
        <begin position="77"/>
        <end position="112"/>
    </location>
</feature>
<gene>
    <name evidence="3" type="ORF">PCOR1329_LOCUS42636</name>
</gene>
<evidence type="ECO:0000313" key="3">
    <source>
        <dbReference type="EMBL" id="CAK0850135.1"/>
    </source>
</evidence>
<feature type="compositionally biased region" description="Basic and acidic residues" evidence="2">
    <location>
        <begin position="176"/>
        <end position="185"/>
    </location>
</feature>
<keyword evidence="4" id="KW-1185">Reference proteome</keyword>
<keyword evidence="1" id="KW-0175">Coiled coil</keyword>
<dbReference type="EMBL" id="CAUYUJ010015122">
    <property type="protein sequence ID" value="CAK0850135.1"/>
    <property type="molecule type" value="Genomic_DNA"/>
</dbReference>
<evidence type="ECO:0000256" key="2">
    <source>
        <dbReference type="SAM" id="MobiDB-lite"/>
    </source>
</evidence>
<evidence type="ECO:0000256" key="1">
    <source>
        <dbReference type="SAM" id="Coils"/>
    </source>
</evidence>
<accession>A0ABN9TV47</accession>
<reference evidence="3" key="1">
    <citation type="submission" date="2023-10" db="EMBL/GenBank/DDBJ databases">
        <authorList>
            <person name="Chen Y."/>
            <person name="Shah S."/>
            <person name="Dougan E. K."/>
            <person name="Thang M."/>
            <person name="Chan C."/>
        </authorList>
    </citation>
    <scope>NUCLEOTIDE SEQUENCE [LARGE SCALE GENOMIC DNA]</scope>
</reference>
<organism evidence="3 4">
    <name type="scientific">Prorocentrum cordatum</name>
    <dbReference type="NCBI Taxonomy" id="2364126"/>
    <lineage>
        <taxon>Eukaryota</taxon>
        <taxon>Sar</taxon>
        <taxon>Alveolata</taxon>
        <taxon>Dinophyceae</taxon>
        <taxon>Prorocentrales</taxon>
        <taxon>Prorocentraceae</taxon>
        <taxon>Prorocentrum</taxon>
    </lineage>
</organism>